<feature type="region of interest" description="Disordered" evidence="1">
    <location>
        <begin position="1"/>
        <end position="29"/>
    </location>
</feature>
<feature type="compositionally biased region" description="Basic and acidic residues" evidence="1">
    <location>
        <begin position="374"/>
        <end position="386"/>
    </location>
</feature>
<gene>
    <name evidence="2" type="ORF">PNOK_0188300</name>
</gene>
<name>A0A286UQQ6_9AGAM</name>
<sequence length="876" mass="96536">MDVSYNARRLSNIPEGNRGSSSSIFTSKDGSPLRVFVESSGITNRPELVRLLRANGAAICSDVAVANIIIVEPKSKEGSQFIRDWDTGPHQSILEVSWIKQSINAGHALLEDEDWGGCGNLEGAPLSDEEEEEEAIVRPPIRSKRISVHHSRRQSDQPIHNNFPSSQPVPFESSISSMMASFMNSHMPESQQILLQASQNHQPDMSNMALAPFGQYPSTSMPMNPPTQAFSQELLTQAAGFLLAMQAALNPGSQPWQASPFMQQSQQNGFPVSQHQLPYNISHQNTQMSQAGPSGSQLSPVTPFSQGTGSSSRINSPLPLDDSSDHGFRSRTAQKSSRRTKRKLRSTEQPTAPSESTKRRKSKGQNNGARKSSIKQDPDLGDEHAHITSLVSLYGGSDSHERNQTDNERRQEKSVQGFFTNYRTGKPTKFFIQVQIYKHAEYVRRVKKNGGVMTSNLNDADVILLDARAGKDRDVLLRSVSELGHVALKISYLDACFEEGALVEEEDFIIESPFKPKVKHAPKRAPVRRNRTPESEEEDESVPSPKEVFAGGSLLTEDGESPSTKKLMKEKTTQSRGRKSIGTVKPIDNTTQHSPTPPSEPPRPRLGGFYLYTEGEIEYVYKLARHLFRQNPELTMTKLGEALSEKIPSHSAKAWAAKISERRLEIEAIREEVTRSMESPVLSNKRHTSSRSEVEENQVEAVLRPSTTPASSASVLSASDNSGLNTNMDLLRIEGAFGDNGVDRERDKDKGGDKSKLARQPLPQQGSNAEIVIKSETTEIAALAPLSASASASAPTSVPPITTSPHPRPEDVKSDMNTIINFFVSPPEGVSSDEALWNALSNQQKCMTSECWQDFYDQHREEVNSGLRKALNLSSP</sequence>
<keyword evidence="3" id="KW-1185">Reference proteome</keyword>
<dbReference type="AlphaFoldDB" id="A0A286UQQ6"/>
<feature type="compositionally biased region" description="Polar residues" evidence="1">
    <location>
        <begin position="156"/>
        <end position="169"/>
    </location>
</feature>
<evidence type="ECO:0000313" key="3">
    <source>
        <dbReference type="Proteomes" id="UP000217199"/>
    </source>
</evidence>
<dbReference type="OrthoDB" id="3267102at2759"/>
<feature type="region of interest" description="Disordered" evidence="1">
    <location>
        <begin position="678"/>
        <end position="700"/>
    </location>
</feature>
<feature type="compositionally biased region" description="Polar residues" evidence="1">
    <location>
        <begin position="18"/>
        <end position="29"/>
    </location>
</feature>
<comment type="caution">
    <text evidence="2">The sequence shown here is derived from an EMBL/GenBank/DDBJ whole genome shotgun (WGS) entry which is preliminary data.</text>
</comment>
<dbReference type="EMBL" id="NBII01000002">
    <property type="protein sequence ID" value="PAV21926.1"/>
    <property type="molecule type" value="Genomic_DNA"/>
</dbReference>
<dbReference type="STRING" id="2282107.A0A286UQQ6"/>
<protein>
    <submittedName>
        <fullName evidence="2">Glycosyltransferase family 25 domain-containing</fullName>
    </submittedName>
</protein>
<feature type="compositionally biased region" description="Basic and acidic residues" evidence="1">
    <location>
        <begin position="398"/>
        <end position="413"/>
    </location>
</feature>
<feature type="compositionally biased region" description="Polar residues" evidence="1">
    <location>
        <begin position="285"/>
        <end position="315"/>
    </location>
</feature>
<feature type="compositionally biased region" description="Low complexity" evidence="1">
    <location>
        <begin position="790"/>
        <end position="805"/>
    </location>
</feature>
<evidence type="ECO:0000313" key="2">
    <source>
        <dbReference type="EMBL" id="PAV21926.1"/>
    </source>
</evidence>
<reference evidence="2 3" key="1">
    <citation type="journal article" date="2017" name="Mol. Ecol.">
        <title>Comparative and population genomic landscape of Phellinus noxius: A hypervariable fungus causing root rot in trees.</title>
        <authorList>
            <person name="Chung C.L."/>
            <person name="Lee T.J."/>
            <person name="Akiba M."/>
            <person name="Lee H.H."/>
            <person name="Kuo T.H."/>
            <person name="Liu D."/>
            <person name="Ke H.M."/>
            <person name="Yokoi T."/>
            <person name="Roa M.B."/>
            <person name="Lu M.J."/>
            <person name="Chang Y.Y."/>
            <person name="Ann P.J."/>
            <person name="Tsai J.N."/>
            <person name="Chen C.Y."/>
            <person name="Tzean S.S."/>
            <person name="Ota Y."/>
            <person name="Hattori T."/>
            <person name="Sahashi N."/>
            <person name="Liou R.F."/>
            <person name="Kikuchi T."/>
            <person name="Tsai I.J."/>
        </authorList>
    </citation>
    <scope>NUCLEOTIDE SEQUENCE [LARGE SCALE GENOMIC DNA]</scope>
    <source>
        <strain evidence="2 3">FFPRI411160</strain>
    </source>
</reference>
<dbReference type="InParanoid" id="A0A286UQQ6"/>
<dbReference type="Proteomes" id="UP000217199">
    <property type="component" value="Unassembled WGS sequence"/>
</dbReference>
<proteinExistence type="predicted"/>
<feature type="region of interest" description="Disordered" evidence="1">
    <location>
        <begin position="253"/>
        <end position="273"/>
    </location>
</feature>
<feature type="compositionally biased region" description="Basic residues" evidence="1">
    <location>
        <begin position="519"/>
        <end position="530"/>
    </location>
</feature>
<feature type="region of interest" description="Disordered" evidence="1">
    <location>
        <begin position="737"/>
        <end position="767"/>
    </location>
</feature>
<feature type="region of interest" description="Disordered" evidence="1">
    <location>
        <begin position="519"/>
        <end position="607"/>
    </location>
</feature>
<evidence type="ECO:0000256" key="1">
    <source>
        <dbReference type="SAM" id="MobiDB-lite"/>
    </source>
</evidence>
<feature type="region of interest" description="Disordered" evidence="1">
    <location>
        <begin position="285"/>
        <end position="414"/>
    </location>
</feature>
<organism evidence="2 3">
    <name type="scientific">Pyrrhoderma noxium</name>
    <dbReference type="NCBI Taxonomy" id="2282107"/>
    <lineage>
        <taxon>Eukaryota</taxon>
        <taxon>Fungi</taxon>
        <taxon>Dikarya</taxon>
        <taxon>Basidiomycota</taxon>
        <taxon>Agaricomycotina</taxon>
        <taxon>Agaricomycetes</taxon>
        <taxon>Hymenochaetales</taxon>
        <taxon>Hymenochaetaceae</taxon>
        <taxon>Pyrrhoderma</taxon>
    </lineage>
</organism>
<feature type="region of interest" description="Disordered" evidence="1">
    <location>
        <begin position="146"/>
        <end position="169"/>
    </location>
</feature>
<feature type="compositionally biased region" description="Basic and acidic residues" evidence="1">
    <location>
        <begin position="741"/>
        <end position="756"/>
    </location>
</feature>
<feature type="region of interest" description="Disordered" evidence="1">
    <location>
        <begin position="790"/>
        <end position="810"/>
    </location>
</feature>
<accession>A0A286UQQ6</accession>
<dbReference type="GO" id="GO:0016740">
    <property type="term" value="F:transferase activity"/>
    <property type="evidence" value="ECO:0007669"/>
    <property type="project" value="UniProtKB-KW"/>
</dbReference>